<organism evidence="2 3">
    <name type="scientific">Candolleomyces eurysporus</name>
    <dbReference type="NCBI Taxonomy" id="2828524"/>
    <lineage>
        <taxon>Eukaryota</taxon>
        <taxon>Fungi</taxon>
        <taxon>Dikarya</taxon>
        <taxon>Basidiomycota</taxon>
        <taxon>Agaricomycotina</taxon>
        <taxon>Agaricomycetes</taxon>
        <taxon>Agaricomycetidae</taxon>
        <taxon>Agaricales</taxon>
        <taxon>Agaricineae</taxon>
        <taxon>Psathyrellaceae</taxon>
        <taxon>Candolleomyces</taxon>
    </lineage>
</organism>
<dbReference type="Pfam" id="PF18717">
    <property type="entry name" value="CxC4"/>
    <property type="match status" value="1"/>
</dbReference>
<dbReference type="PANTHER" id="PTHR34305:SF1">
    <property type="entry name" value="SWIM-TYPE DOMAIN-CONTAINING PROTEIN"/>
    <property type="match status" value="1"/>
</dbReference>
<keyword evidence="3" id="KW-1185">Reference proteome</keyword>
<evidence type="ECO:0000259" key="1">
    <source>
        <dbReference type="Pfam" id="PF18717"/>
    </source>
</evidence>
<evidence type="ECO:0000313" key="3">
    <source>
        <dbReference type="Proteomes" id="UP001140091"/>
    </source>
</evidence>
<protein>
    <recommendedName>
        <fullName evidence="1">HMG domain-containing protein</fullName>
    </recommendedName>
</protein>
<dbReference type="InterPro" id="IPR040648">
    <property type="entry name" value="HMGXB3_CxC4"/>
</dbReference>
<dbReference type="PANTHER" id="PTHR34305">
    <property type="entry name" value="EXPRESSED PROTEIN"/>
    <property type="match status" value="1"/>
</dbReference>
<dbReference type="AlphaFoldDB" id="A0A9W8IS60"/>
<dbReference type="Proteomes" id="UP001140091">
    <property type="component" value="Unassembled WGS sequence"/>
</dbReference>
<feature type="domain" description="HMG" evidence="1">
    <location>
        <begin position="2"/>
        <end position="90"/>
    </location>
</feature>
<feature type="non-terminal residue" evidence="2">
    <location>
        <position position="1"/>
    </location>
</feature>
<sequence length="526" mass="59947">MVTAQIELQACPTCPVSRRRFIGPDLREKGLFNYNNSVVVAHELLDEYTISYVTSETPFTAFVTLVAHRYAVSGATFMKEDLFRAVWFSYASLQALDNDMRCSRCGPYPETVIWDGITLAFGRKHLSASLTPPTTTTTASIVRHSIKYQPKQQLLVDVGLRKKLRQVLQGPELDDVFLEEDNSDDDSTRQYNKEKLEQKSRRIVEHLDRVQEVWDGLKEICPELGELFVSFYGASAYSKRLRVPPEYRSFFLQVAAEESVLQMVNGAALSDLRQFLSNPQGMEKTQLLSIPGLYRILTDNHSLNQLIPVMDWLAQRATKVLQALEVERLSIDSGNIQFPQTMGLDDWKSTGCFYSLPQIRFRPIYPNLKSDTQVEKSSRRGDRCGKFYSDICYGFHCIPASEGRNDVFSAIVTRWPVAPKRIIYDFACALGPYCMLREPLFFKNTLFCIDHFHAAGHTKCSPAAFLSEYANVDPRLVAINSSAGECGNSSLKRIRKSVSYMSQERAIIYTKVFLSVWNRIRLQKMQ</sequence>
<evidence type="ECO:0000313" key="2">
    <source>
        <dbReference type="EMBL" id="KAJ2920824.1"/>
    </source>
</evidence>
<comment type="caution">
    <text evidence="2">The sequence shown here is derived from an EMBL/GenBank/DDBJ whole genome shotgun (WGS) entry which is preliminary data.</text>
</comment>
<proteinExistence type="predicted"/>
<dbReference type="EMBL" id="JANBPK010001751">
    <property type="protein sequence ID" value="KAJ2920824.1"/>
    <property type="molecule type" value="Genomic_DNA"/>
</dbReference>
<dbReference type="OrthoDB" id="5598737at2759"/>
<gene>
    <name evidence="2" type="ORF">H1R20_g16268</name>
</gene>
<accession>A0A9W8IS60</accession>
<name>A0A9W8IS60_9AGAR</name>
<reference evidence="2" key="1">
    <citation type="submission" date="2022-06" db="EMBL/GenBank/DDBJ databases">
        <title>Genome Sequence of Candolleomyces eurysporus.</title>
        <authorList>
            <person name="Buettner E."/>
        </authorList>
    </citation>
    <scope>NUCLEOTIDE SEQUENCE</scope>
    <source>
        <strain evidence="2">VTCC 930004</strain>
    </source>
</reference>